<evidence type="ECO:0000313" key="2">
    <source>
        <dbReference type="EMBL" id="KAB7728049.1"/>
    </source>
</evidence>
<feature type="domain" description="HTH cro/C1-type" evidence="1">
    <location>
        <begin position="13"/>
        <end position="63"/>
    </location>
</feature>
<dbReference type="InterPro" id="IPR010982">
    <property type="entry name" value="Lambda_DNA-bd_dom_sf"/>
</dbReference>
<sequence>MNTSGQRTMLLIESLGLTKNGFAQQIGVSSTVINGIVKDEHKPGPKVLEGIKARYPQVSTDWLLSGTGDMLTKNGDSASFGDQVIERFEVEMKNLREMFTQQLSAKDNQIAGLQRTIDALLTSRERSFHKPATVPAGVPMMSKNLAVSGTA</sequence>
<dbReference type="CDD" id="cd00093">
    <property type="entry name" value="HTH_XRE"/>
    <property type="match status" value="1"/>
</dbReference>
<name>A0A7J5TV70_9BACT</name>
<dbReference type="PROSITE" id="PS50943">
    <property type="entry name" value="HTH_CROC1"/>
    <property type="match status" value="1"/>
</dbReference>
<protein>
    <recommendedName>
        <fullName evidence="1">HTH cro/C1-type domain-containing protein</fullName>
    </recommendedName>
</protein>
<organism evidence="2 3">
    <name type="scientific">Rudanella paleaurantiibacter</name>
    <dbReference type="NCBI Taxonomy" id="2614655"/>
    <lineage>
        <taxon>Bacteria</taxon>
        <taxon>Pseudomonadati</taxon>
        <taxon>Bacteroidota</taxon>
        <taxon>Cytophagia</taxon>
        <taxon>Cytophagales</taxon>
        <taxon>Cytophagaceae</taxon>
        <taxon>Rudanella</taxon>
    </lineage>
</organism>
<dbReference type="AlphaFoldDB" id="A0A7J5TV70"/>
<evidence type="ECO:0000313" key="3">
    <source>
        <dbReference type="Proteomes" id="UP000488299"/>
    </source>
</evidence>
<dbReference type="InterPro" id="IPR001387">
    <property type="entry name" value="Cro/C1-type_HTH"/>
</dbReference>
<reference evidence="2 3" key="1">
    <citation type="submission" date="2019-10" db="EMBL/GenBank/DDBJ databases">
        <title>Rudanella paleaurantiibacter sp. nov., isolated from sludge.</title>
        <authorList>
            <person name="Xu S.Q."/>
        </authorList>
    </citation>
    <scope>NUCLEOTIDE SEQUENCE [LARGE SCALE GENOMIC DNA]</scope>
    <source>
        <strain evidence="2 3">HX-22-17</strain>
    </source>
</reference>
<dbReference type="RefSeq" id="WP_152125999.1">
    <property type="nucleotide sequence ID" value="NZ_WELI01000009.1"/>
</dbReference>
<dbReference type="GO" id="GO:0003677">
    <property type="term" value="F:DNA binding"/>
    <property type="evidence" value="ECO:0007669"/>
    <property type="project" value="InterPro"/>
</dbReference>
<evidence type="ECO:0000259" key="1">
    <source>
        <dbReference type="PROSITE" id="PS50943"/>
    </source>
</evidence>
<keyword evidence="3" id="KW-1185">Reference proteome</keyword>
<gene>
    <name evidence="2" type="ORF">F5984_20050</name>
</gene>
<accession>A0A7J5TV70</accession>
<proteinExistence type="predicted"/>
<dbReference type="EMBL" id="WELI01000009">
    <property type="protein sequence ID" value="KAB7728049.1"/>
    <property type="molecule type" value="Genomic_DNA"/>
</dbReference>
<dbReference type="Gene3D" id="1.10.260.40">
    <property type="entry name" value="lambda repressor-like DNA-binding domains"/>
    <property type="match status" value="1"/>
</dbReference>
<dbReference type="Proteomes" id="UP000488299">
    <property type="component" value="Unassembled WGS sequence"/>
</dbReference>
<dbReference type="SUPFAM" id="SSF47413">
    <property type="entry name" value="lambda repressor-like DNA-binding domains"/>
    <property type="match status" value="1"/>
</dbReference>
<comment type="caution">
    <text evidence="2">The sequence shown here is derived from an EMBL/GenBank/DDBJ whole genome shotgun (WGS) entry which is preliminary data.</text>
</comment>